<keyword evidence="6" id="KW-1185">Reference proteome</keyword>
<protein>
    <submittedName>
        <fullName evidence="5">Domain of uncharacterized function DUF31</fullName>
    </submittedName>
</protein>
<organism evidence="5 6">
    <name type="scientific">Mycoplasmopsis maculosa</name>
    <dbReference type="NCBI Taxonomy" id="114885"/>
    <lineage>
        <taxon>Bacteria</taxon>
        <taxon>Bacillati</taxon>
        <taxon>Mycoplasmatota</taxon>
        <taxon>Mycoplasmoidales</taxon>
        <taxon>Metamycoplasmataceae</taxon>
        <taxon>Mycoplasmopsis</taxon>
    </lineage>
</organism>
<feature type="coiled-coil region" evidence="1">
    <location>
        <begin position="381"/>
        <end position="415"/>
    </location>
</feature>
<name>A0A449B559_9BACT</name>
<dbReference type="PRINTS" id="PR00840">
    <property type="entry name" value="Y06768FAMILY"/>
</dbReference>
<feature type="signal peptide" evidence="3">
    <location>
        <begin position="1"/>
        <end position="23"/>
    </location>
</feature>
<keyword evidence="3" id="KW-0732">Signal</keyword>
<accession>A0A449B559</accession>
<dbReference type="Pfam" id="PF01732">
    <property type="entry name" value="Mycop_pep_DUF31"/>
    <property type="match status" value="1"/>
</dbReference>
<feature type="compositionally biased region" description="Pro residues" evidence="2">
    <location>
        <begin position="154"/>
        <end position="177"/>
    </location>
</feature>
<dbReference type="EMBL" id="LR215037">
    <property type="protein sequence ID" value="VEU75741.1"/>
    <property type="molecule type" value="Genomic_DNA"/>
</dbReference>
<feature type="region of interest" description="Disordered" evidence="2">
    <location>
        <begin position="524"/>
        <end position="552"/>
    </location>
</feature>
<evidence type="ECO:0000313" key="5">
    <source>
        <dbReference type="EMBL" id="VEU75741.1"/>
    </source>
</evidence>
<dbReference type="NCBIfam" id="NF045841">
    <property type="entry name" value="Ig_SerProt_MIP"/>
    <property type="match status" value="1"/>
</dbReference>
<evidence type="ECO:0000256" key="2">
    <source>
        <dbReference type="SAM" id="MobiDB-lite"/>
    </source>
</evidence>
<dbReference type="Proteomes" id="UP000290243">
    <property type="component" value="Chromosome"/>
</dbReference>
<feature type="domain" description="DUF31" evidence="4">
    <location>
        <begin position="217"/>
        <end position="609"/>
    </location>
</feature>
<dbReference type="OrthoDB" id="395427at2"/>
<dbReference type="RefSeq" id="WP_129647095.1">
    <property type="nucleotide sequence ID" value="NZ_LR215037.1"/>
</dbReference>
<dbReference type="InterPro" id="IPR022382">
    <property type="entry name" value="Mycoplasma_peptidase_DUF31"/>
</dbReference>
<gene>
    <name evidence="5" type="ORF">NCTC10168_00675</name>
</gene>
<dbReference type="KEGG" id="mmau:NCTC10168_00675"/>
<feature type="region of interest" description="Disordered" evidence="2">
    <location>
        <begin position="125"/>
        <end position="195"/>
    </location>
</feature>
<feature type="compositionally biased region" description="Polar residues" evidence="2">
    <location>
        <begin position="532"/>
        <end position="552"/>
    </location>
</feature>
<proteinExistence type="predicted"/>
<dbReference type="InterPro" id="IPR022381">
    <property type="entry name" value="Uncharacterised_MG067"/>
</dbReference>
<evidence type="ECO:0000259" key="4">
    <source>
        <dbReference type="Pfam" id="PF01732"/>
    </source>
</evidence>
<sequence>MKKRLINILKTSSLFSISGIVVACSPFENTSKEEVSSLIVDQNNLHIKISNIDINNAKNKVIKMELVSDSKKIIANKVNIIKSDELEAIFDISNLKSPATYLIKNIFLGETDILFKSTIKKMFSLKNNPENSKPSPEPTPTPPNEEKPSQSSPKPTPPSENQPTPPNEENPSNPPVYPGFGDEGNQPIFPPNFPKFDRTAENSYPAWASKFNKIDENTLYKEIYDRTFAVKFGINISKQANQRSFLSSSQGTTWLLDYHKFNENEYKLFFATNLHVMGDFSNSLSDEQNKLLNYEDYRGWKVDSISFGKTEVKQTNFPEKENRYAYSKQNDLKTIYYANANEFTNVSNTDSSAFKTKFTNGISSPKIVFAGFDFIDRQYLNEFQEGIKEQIKNRMKQLEREEQTEEDEYLGLKRAIDKNEFIPAYTDFGIFEVDINLSEMQEESLRSWFRDAITSVDQYIDRNKKASLLPNTDKSISSYMQTIDYITAINNPGNEANLSNAKDVFTGGYPSIGHGIAVWTRNNPTERKSETESSYNRATDKNSTNFAYPTNSQENRVTTNNLQLYTSVFGRPLMDFYGFNMTMRFSSLSYGASGSVVYNEFGQIIGIYNSVSADVSIDDLLREGRFASLLVSKDYKFGERTMKAYNLIDGTNKTLYPAQTASFRENLVKLYSNGFKDNSFTTALFPNGFKPTN</sequence>
<evidence type="ECO:0000256" key="1">
    <source>
        <dbReference type="SAM" id="Coils"/>
    </source>
</evidence>
<dbReference type="AlphaFoldDB" id="A0A449B559"/>
<reference evidence="5 6" key="1">
    <citation type="submission" date="2019-01" db="EMBL/GenBank/DDBJ databases">
        <authorList>
            <consortium name="Pathogen Informatics"/>
        </authorList>
    </citation>
    <scope>NUCLEOTIDE SEQUENCE [LARGE SCALE GENOMIC DNA]</scope>
    <source>
        <strain evidence="5 6">NCTC10168</strain>
    </source>
</reference>
<keyword evidence="1" id="KW-0175">Coiled coil</keyword>
<evidence type="ECO:0000313" key="6">
    <source>
        <dbReference type="Proteomes" id="UP000290243"/>
    </source>
</evidence>
<dbReference type="PROSITE" id="PS51257">
    <property type="entry name" value="PROKAR_LIPOPROTEIN"/>
    <property type="match status" value="1"/>
</dbReference>
<evidence type="ECO:0000256" key="3">
    <source>
        <dbReference type="SAM" id="SignalP"/>
    </source>
</evidence>
<feature type="chain" id="PRO_5019333567" evidence="3">
    <location>
        <begin position="24"/>
        <end position="693"/>
    </location>
</feature>